<name>A0A2P7VPB3_9BACL</name>
<protein>
    <submittedName>
        <fullName evidence="1">Transcriptional regulator</fullName>
    </submittedName>
</protein>
<dbReference type="Proteomes" id="UP000240419">
    <property type="component" value="Unassembled WGS sequence"/>
</dbReference>
<dbReference type="AlphaFoldDB" id="A0A2P7VPB3"/>
<keyword evidence="2" id="KW-1185">Reference proteome</keyword>
<comment type="caution">
    <text evidence="1">The sequence shown here is derived from an EMBL/GenBank/DDBJ whole genome shotgun (WGS) entry which is preliminary data.</text>
</comment>
<proteinExistence type="predicted"/>
<gene>
    <name evidence="1" type="ORF">C7R93_01060</name>
</gene>
<dbReference type="RefSeq" id="WP_106837074.1">
    <property type="nucleotide sequence ID" value="NZ_JBCNIW010000033.1"/>
</dbReference>
<reference evidence="1 2" key="1">
    <citation type="submission" date="2018-03" db="EMBL/GenBank/DDBJ databases">
        <title>Brevisbacillus phylogenomics.</title>
        <authorList>
            <person name="Dunlap C."/>
        </authorList>
    </citation>
    <scope>NUCLEOTIDE SEQUENCE [LARGE SCALE GENOMIC DNA]</scope>
    <source>
        <strain evidence="1 2">NRRL NRS-1210</strain>
    </source>
</reference>
<organism evidence="1 2">
    <name type="scientific">Brevibacillus fortis</name>
    <dbReference type="NCBI Taxonomy" id="2126352"/>
    <lineage>
        <taxon>Bacteria</taxon>
        <taxon>Bacillati</taxon>
        <taxon>Bacillota</taxon>
        <taxon>Bacilli</taxon>
        <taxon>Bacillales</taxon>
        <taxon>Paenibacillaceae</taxon>
        <taxon>Brevibacillus</taxon>
    </lineage>
</organism>
<sequence length="74" mass="8605">MFGLGKPRSPLGKWVDAREKSQRWLAEQAKISEDTATRVCSDPHYSPGNTTKKKILGVVREYDREKKHDDFWPM</sequence>
<evidence type="ECO:0000313" key="2">
    <source>
        <dbReference type="Proteomes" id="UP000240419"/>
    </source>
</evidence>
<dbReference type="OrthoDB" id="7568952at2"/>
<accession>A0A2P7VPB3</accession>
<dbReference type="EMBL" id="PXZM01000001">
    <property type="protein sequence ID" value="PSK01056.1"/>
    <property type="molecule type" value="Genomic_DNA"/>
</dbReference>
<evidence type="ECO:0000313" key="1">
    <source>
        <dbReference type="EMBL" id="PSK01056.1"/>
    </source>
</evidence>